<proteinExistence type="predicted"/>
<reference evidence="1" key="1">
    <citation type="thesis" date="2020" institute="ProQuest LLC" country="789 East Eisenhower Parkway, Ann Arbor, MI, USA">
        <title>Comparative Genomics and Chromosome Evolution.</title>
        <authorList>
            <person name="Mudd A.B."/>
        </authorList>
    </citation>
    <scope>NUCLEOTIDE SEQUENCE</scope>
    <source>
        <strain evidence="1">237g6f4</strain>
        <tissue evidence="1">Blood</tissue>
    </source>
</reference>
<organism evidence="1 2">
    <name type="scientific">Engystomops pustulosus</name>
    <name type="common">Tungara frog</name>
    <name type="synonym">Physalaemus pustulosus</name>
    <dbReference type="NCBI Taxonomy" id="76066"/>
    <lineage>
        <taxon>Eukaryota</taxon>
        <taxon>Metazoa</taxon>
        <taxon>Chordata</taxon>
        <taxon>Craniata</taxon>
        <taxon>Vertebrata</taxon>
        <taxon>Euteleostomi</taxon>
        <taxon>Amphibia</taxon>
        <taxon>Batrachia</taxon>
        <taxon>Anura</taxon>
        <taxon>Neobatrachia</taxon>
        <taxon>Hyloidea</taxon>
        <taxon>Leptodactylidae</taxon>
        <taxon>Leiuperinae</taxon>
        <taxon>Engystomops</taxon>
    </lineage>
</organism>
<comment type="caution">
    <text evidence="1">The sequence shown here is derived from an EMBL/GenBank/DDBJ whole genome shotgun (WGS) entry which is preliminary data.</text>
</comment>
<evidence type="ECO:0000313" key="1">
    <source>
        <dbReference type="EMBL" id="KAG8546189.1"/>
    </source>
</evidence>
<protein>
    <submittedName>
        <fullName evidence="1">Uncharacterized protein</fullName>
    </submittedName>
</protein>
<accession>A0AAV6Z9H2</accession>
<gene>
    <name evidence="1" type="ORF">GDO81_019569</name>
</gene>
<evidence type="ECO:0000313" key="2">
    <source>
        <dbReference type="Proteomes" id="UP000824782"/>
    </source>
</evidence>
<dbReference type="Proteomes" id="UP000824782">
    <property type="component" value="Unassembled WGS sequence"/>
</dbReference>
<sequence length="94" mass="11116">MVWDRGHKISQHLITFPRIDARPLPRDQRMMRISLLTFDEKLGFVLNIFLSPKSKLSLKKTSHFGTFSVVKRRKQMEGAKFSWTIYTSSRFTIQ</sequence>
<name>A0AAV6Z9H2_ENGPU</name>
<dbReference type="AlphaFoldDB" id="A0AAV6Z9H2"/>
<keyword evidence="2" id="KW-1185">Reference proteome</keyword>
<dbReference type="EMBL" id="WNYA01001203">
    <property type="protein sequence ID" value="KAG8546189.1"/>
    <property type="molecule type" value="Genomic_DNA"/>
</dbReference>